<reference evidence="1" key="1">
    <citation type="submission" date="2022-06" db="EMBL/GenBank/DDBJ databases">
        <title>Phylogenomic reconstructions and comparative analyses of Kickxellomycotina fungi.</title>
        <authorList>
            <person name="Reynolds N.K."/>
            <person name="Stajich J.E."/>
            <person name="Barry K."/>
            <person name="Grigoriev I.V."/>
            <person name="Crous P."/>
            <person name="Smith M.E."/>
        </authorList>
    </citation>
    <scope>NUCLEOTIDE SEQUENCE</scope>
    <source>
        <strain evidence="1">RSA 2271</strain>
    </source>
</reference>
<feature type="non-terminal residue" evidence="1">
    <location>
        <position position="1"/>
    </location>
</feature>
<evidence type="ECO:0000313" key="1">
    <source>
        <dbReference type="EMBL" id="KAJ1674813.1"/>
    </source>
</evidence>
<gene>
    <name evidence="1" type="primary">SMC1_1</name>
    <name evidence="1" type="ORF">EV182_002514</name>
</gene>
<keyword evidence="2" id="KW-1185">Reference proteome</keyword>
<dbReference type="Proteomes" id="UP001145114">
    <property type="component" value="Unassembled WGS sequence"/>
</dbReference>
<dbReference type="EMBL" id="JAMZIH010005670">
    <property type="protein sequence ID" value="KAJ1674813.1"/>
    <property type="molecule type" value="Genomic_DNA"/>
</dbReference>
<protein>
    <submittedName>
        <fullName evidence="1">Structural maintenance of chromosomes protein 1</fullName>
    </submittedName>
</protein>
<organism evidence="1 2">
    <name type="scientific">Spiromyces aspiralis</name>
    <dbReference type="NCBI Taxonomy" id="68401"/>
    <lineage>
        <taxon>Eukaryota</taxon>
        <taxon>Fungi</taxon>
        <taxon>Fungi incertae sedis</taxon>
        <taxon>Zoopagomycota</taxon>
        <taxon>Kickxellomycotina</taxon>
        <taxon>Kickxellomycetes</taxon>
        <taxon>Kickxellales</taxon>
        <taxon>Kickxellaceae</taxon>
        <taxon>Spiromyces</taxon>
    </lineage>
</organism>
<sequence>QILRDNLTDTERKLVGVNSDISHAKRQISRQLEPERDECTKRLVAAQAELGEIEARIAEVSRPLFAEFCRRIGVSNINEYERDHLAVIKEASEERSRIKMQLSRIENLRSVEQQQYESVKARRDKAKRSLTECNSGVAEYEAKLQRAKEEVEELVNKIDERKVGLKVVQERYREDTASVQSARRELETKRQTLNKAIKQLDDKKSEREQAAAKRFSILRRCKLNETPLPFISGSLHSIPLESTQQSQGASAAPRDNDAMEIERESAGGESQGDATQQSLGGYLVPAYNAEDPDIVVDYDSLPDAARADSSPEMESEYQGRISSLSSELEQLTPNPHARERLGQVKARLFNSEREFNTIRRQAKDAKEAFQVVRKRRLALFMKAFNHLSSTIDAVYKELTQTRYFPLGGTAYLALEDTDEPYLAGIKYHATPPLKRFRDMDQLSGGEKTVAALALLFAVQSWRPAPFFVLDEVDAALDKVNVAKVASYLRAHARADSAVPAGESAFAAPKSGSGSSARNSSQFIVISLKNILYERAKSLVGIYRDQQLNSSKVLTLDLERYPEIQDSFKGPANPTEATAVVNDGEFNPDNTVATLHRANE</sequence>
<accession>A0ACC1HI69</accession>
<comment type="caution">
    <text evidence="1">The sequence shown here is derived from an EMBL/GenBank/DDBJ whole genome shotgun (WGS) entry which is preliminary data.</text>
</comment>
<evidence type="ECO:0000313" key="2">
    <source>
        <dbReference type="Proteomes" id="UP001145114"/>
    </source>
</evidence>
<name>A0ACC1HI69_9FUNG</name>
<proteinExistence type="predicted"/>